<keyword evidence="3" id="KW-0472">Membrane</keyword>
<dbReference type="GO" id="GO:0016020">
    <property type="term" value="C:membrane"/>
    <property type="evidence" value="ECO:0007669"/>
    <property type="project" value="UniProtKB-SubCell"/>
</dbReference>
<dbReference type="Gene3D" id="2.60.40.10">
    <property type="entry name" value="Immunoglobulins"/>
    <property type="match status" value="6"/>
</dbReference>
<evidence type="ECO:0000256" key="2">
    <source>
        <dbReference type="ARBA" id="ARBA00023157"/>
    </source>
</evidence>
<feature type="domain" description="Fibronectin type-III" evidence="5">
    <location>
        <begin position="292"/>
        <end position="386"/>
    </location>
</feature>
<dbReference type="InterPro" id="IPR013098">
    <property type="entry name" value="Ig_I-set"/>
</dbReference>
<dbReference type="PROSITE" id="PS50835">
    <property type="entry name" value="IG_LIKE"/>
    <property type="match status" value="3"/>
</dbReference>
<dbReference type="InterPro" id="IPR003599">
    <property type="entry name" value="Ig_sub"/>
</dbReference>
<dbReference type="Pfam" id="PF00041">
    <property type="entry name" value="fn3"/>
    <property type="match status" value="3"/>
</dbReference>
<dbReference type="SMR" id="A0A159W5Q3"/>
<dbReference type="FunFam" id="2.60.40.10:FF:000333">
    <property type="entry name" value="Down syndrome cell adhesion molecule"/>
    <property type="match status" value="1"/>
</dbReference>
<dbReference type="GO" id="GO:0009653">
    <property type="term" value="P:anatomical structure morphogenesis"/>
    <property type="evidence" value="ECO:0007669"/>
    <property type="project" value="UniProtKB-ARBA"/>
</dbReference>
<organism evidence="6">
    <name type="scientific">Olivierus martensii</name>
    <name type="common">Manchurian scorpion</name>
    <name type="synonym">Mesobuthus martensii</name>
    <dbReference type="NCBI Taxonomy" id="34649"/>
    <lineage>
        <taxon>Eukaryota</taxon>
        <taxon>Metazoa</taxon>
        <taxon>Ecdysozoa</taxon>
        <taxon>Arthropoda</taxon>
        <taxon>Chelicerata</taxon>
        <taxon>Arachnida</taxon>
        <taxon>Scorpiones</taxon>
        <taxon>Buthida</taxon>
        <taxon>Buthoidea</taxon>
        <taxon>Buthidae</taxon>
        <taxon>Olivierus</taxon>
    </lineage>
</organism>
<evidence type="ECO:0000259" key="5">
    <source>
        <dbReference type="PROSITE" id="PS50853"/>
    </source>
</evidence>
<dbReference type="EMBL" id="KT932413">
    <property type="protein sequence ID" value="AMW93208.1"/>
    <property type="molecule type" value="mRNA"/>
</dbReference>
<name>A0A159W5Q3_OLIMR</name>
<protein>
    <submittedName>
        <fullName evidence="6">Dscam</fullName>
    </submittedName>
</protein>
<dbReference type="InterPro" id="IPR013783">
    <property type="entry name" value="Ig-like_fold"/>
</dbReference>
<feature type="domain" description="Ig-like" evidence="4">
    <location>
        <begin position="2"/>
        <end position="91"/>
    </location>
</feature>
<dbReference type="GO" id="GO:0030154">
    <property type="term" value="P:cell differentiation"/>
    <property type="evidence" value="ECO:0007669"/>
    <property type="project" value="UniProtKB-ARBA"/>
</dbReference>
<dbReference type="InterPro" id="IPR036116">
    <property type="entry name" value="FN3_sf"/>
</dbReference>
<dbReference type="GO" id="GO:0098609">
    <property type="term" value="P:cell-cell adhesion"/>
    <property type="evidence" value="ECO:0007669"/>
    <property type="project" value="TreeGrafter"/>
</dbReference>
<dbReference type="InterPro" id="IPR007110">
    <property type="entry name" value="Ig-like_dom"/>
</dbReference>
<keyword evidence="3" id="KW-0812">Transmembrane</keyword>
<dbReference type="SMART" id="SM00409">
    <property type="entry name" value="IG"/>
    <property type="match status" value="3"/>
</dbReference>
<feature type="domain" description="Ig-like" evidence="4">
    <location>
        <begin position="96"/>
        <end position="186"/>
    </location>
</feature>
<sequence length="751" mass="83865">IPKIQPFFFPKNLTTGKTVKVICNPSEGSLPFTFEWLKDGTQVVPSAHVAVKTHEDYSLLNIDSVGWEDAGNYSCVLNNSAGSDTHTATLSVFASPVWIKEPQDTSVANEGMAVIDCEAAGYPQPTIKWRRLQGRTSTVLKTEGRYILANNGSLIIRPSQLNDSGSYECRASNGMANDLIRTISLTVHVAARFEQKFAVHTVKLAETAKLRCDAVGDNPTTITWTYDYQSITQHQSSRYEIFESITDKGTTSELHIHDVDRGDNGQYVCVAKNSYGKDERTVKLVVLEVPGSPSDIRIEQTWSQSASIRWTSPYNGNSAITQFIIQYWKDSGTSHRLEEETVAPTQNTMTLHDLHPGTAYVVRVLSVNEIGRGSPSETVQFVTKEAAPSAPPTDVTVDAKGAGALTIKWKAPPRDQWNGLLKGYYVGYKVQGKTESYTYKTVEFSKNLEEEYRLSGLKKATEYSVVVQVFNNAGSSPPSHEIIIKTSEKDPPLPPYLWLESRSRSTVSLKWDHKSREQQQETHYILFYKEESGTWTELAVPRDSHNQYSLTNLREGTRYLLYLRAYSEAGQSDPSEIISVKTEGGALSDSSSYPIHERENDTPVYLRETVIAPIGVSVAVVLLVVFGACLYVRREEKKYRAALASVTDKRYPYGGNHTLPHTSSQRYVDVDKSRPLIRSPLPPPPSASDTYPAYPAPYATLPLRGGTLDRRRFSEQQQRSTFLAQHTLDRKRSTGHVIQETAEVHHYDMAA</sequence>
<keyword evidence="2" id="KW-1015">Disulfide bond</keyword>
<feature type="transmembrane region" description="Helical" evidence="3">
    <location>
        <begin position="610"/>
        <end position="632"/>
    </location>
</feature>
<dbReference type="PANTHER" id="PTHR44170">
    <property type="entry name" value="PROTEIN SIDEKICK"/>
    <property type="match status" value="1"/>
</dbReference>
<dbReference type="SMART" id="SM00408">
    <property type="entry name" value="IGc2"/>
    <property type="match status" value="3"/>
</dbReference>
<dbReference type="AlphaFoldDB" id="A0A159W5Q3"/>
<dbReference type="SMART" id="SM00060">
    <property type="entry name" value="FN3"/>
    <property type="match status" value="3"/>
</dbReference>
<evidence type="ECO:0000313" key="6">
    <source>
        <dbReference type="EMBL" id="AMW93208.1"/>
    </source>
</evidence>
<dbReference type="InterPro" id="IPR003598">
    <property type="entry name" value="Ig_sub2"/>
</dbReference>
<feature type="disulfide bond" evidence="7">
    <location>
        <begin position="23"/>
        <end position="75"/>
    </location>
</feature>
<keyword evidence="3" id="KW-1133">Transmembrane helix</keyword>
<evidence type="ECO:0007829" key="7">
    <source>
        <dbReference type="PDB" id="7Y95"/>
    </source>
</evidence>
<dbReference type="InterPro" id="IPR036179">
    <property type="entry name" value="Ig-like_dom_sf"/>
</dbReference>
<dbReference type="InterPro" id="IPR003961">
    <property type="entry name" value="FN3_dom"/>
</dbReference>
<reference evidence="6" key="1">
    <citation type="journal article" date="2016" name="Nat. Commun.">
        <title>A large family of Dscam genes with tandemly arrayed 5' cassettes in Chelicerata.</title>
        <authorList>
            <person name="Yue Y."/>
            <person name="Meng Y."/>
            <person name="Ma H."/>
            <person name="Hou S."/>
            <person name="Cao G."/>
            <person name="Hong W."/>
            <person name="Shi Y."/>
            <person name="Guo P."/>
            <person name="Liu B."/>
            <person name="Shi F."/>
            <person name="Yang Y."/>
            <person name="Jin Y."/>
        </authorList>
    </citation>
    <scope>NUCLEOTIDE SEQUENCE</scope>
    <source>
        <strain evidence="6">Mma-Dscam7</strain>
    </source>
</reference>
<gene>
    <name evidence="6" type="primary">Dscam</name>
</gene>
<dbReference type="SUPFAM" id="SSF49265">
    <property type="entry name" value="Fibronectin type III"/>
    <property type="match status" value="2"/>
</dbReference>
<feature type="non-terminal residue" evidence="6">
    <location>
        <position position="1"/>
    </location>
</feature>
<dbReference type="CDD" id="cd00096">
    <property type="entry name" value="Ig"/>
    <property type="match status" value="1"/>
</dbReference>
<keyword evidence="7" id="KW-0002">3D-structure</keyword>
<dbReference type="PROSITE" id="PS50853">
    <property type="entry name" value="FN3"/>
    <property type="match status" value="3"/>
</dbReference>
<feature type="domain" description="Fibronectin type-III" evidence="5">
    <location>
        <begin position="491"/>
        <end position="585"/>
    </location>
</feature>
<dbReference type="PDB" id="7Y95">
    <property type="method" value="X-ray"/>
    <property type="resolution" value="1.55 A"/>
    <property type="chains" value="A/B=1-94"/>
</dbReference>
<dbReference type="SUPFAM" id="SSF48726">
    <property type="entry name" value="Immunoglobulin"/>
    <property type="match status" value="3"/>
</dbReference>
<dbReference type="CDD" id="cd00063">
    <property type="entry name" value="FN3"/>
    <property type="match status" value="3"/>
</dbReference>
<evidence type="ECO:0000256" key="3">
    <source>
        <dbReference type="SAM" id="Phobius"/>
    </source>
</evidence>
<dbReference type="FunFam" id="2.60.40.10:FF:000120">
    <property type="entry name" value="Down syndrome cell adhesion molecule like 1"/>
    <property type="match status" value="1"/>
</dbReference>
<accession>A0A159W5Q3</accession>
<evidence type="ECO:0000256" key="1">
    <source>
        <dbReference type="ARBA" id="ARBA00022737"/>
    </source>
</evidence>
<reference evidence="7" key="2">
    <citation type="journal article" date="2023" name="Nat. Commun.">
        <title>Structural basis for the self-recognition of sDSCAM in Chelicerata.</title>
        <authorList>
            <person name="Cheng J."/>
            <person name="Yu Y."/>
            <person name="Wang X."/>
            <person name="Zheng X."/>
            <person name="Liu T."/>
            <person name="Hu D."/>
            <person name="Jin Y."/>
            <person name="Lai Y."/>
            <person name="Fu T.M."/>
            <person name="Chen Q."/>
        </authorList>
    </citation>
    <scope>X-RAY CRYSTALLOGRAPHY (1.55 ANGSTROMS) OF 1-94</scope>
    <scope>DISULFIDE BONDS</scope>
</reference>
<dbReference type="PANTHER" id="PTHR44170:SF6">
    <property type="entry name" value="CONTACTIN"/>
    <property type="match status" value="1"/>
</dbReference>
<dbReference type="FunFam" id="2.60.40.10:FF:000719">
    <property type="entry name" value="nephrin isoform X1"/>
    <property type="match status" value="1"/>
</dbReference>
<evidence type="ECO:0000259" key="4">
    <source>
        <dbReference type="PROSITE" id="PS50835"/>
    </source>
</evidence>
<proteinExistence type="evidence at protein level"/>
<dbReference type="Pfam" id="PF13927">
    <property type="entry name" value="Ig_3"/>
    <property type="match status" value="1"/>
</dbReference>
<keyword evidence="1" id="KW-0677">Repeat</keyword>
<feature type="domain" description="Fibronectin type-III" evidence="5">
    <location>
        <begin position="391"/>
        <end position="489"/>
    </location>
</feature>
<dbReference type="FunFam" id="2.60.40.10:FF:000104">
    <property type="entry name" value="Down syndrome cell adhesion molecule b"/>
    <property type="match status" value="1"/>
</dbReference>
<feature type="domain" description="Ig-like" evidence="4">
    <location>
        <begin position="206"/>
        <end position="283"/>
    </location>
</feature>
<dbReference type="Pfam" id="PF07679">
    <property type="entry name" value="I-set"/>
    <property type="match status" value="2"/>
</dbReference>